<protein>
    <submittedName>
        <fullName evidence="5">Transcriptional regulator</fullName>
    </submittedName>
</protein>
<dbReference type="PROSITE" id="PS50949">
    <property type="entry name" value="HTH_GNTR"/>
    <property type="match status" value="1"/>
</dbReference>
<dbReference type="InterPro" id="IPR011711">
    <property type="entry name" value="GntR_C"/>
</dbReference>
<dbReference type="SMART" id="SM00345">
    <property type="entry name" value="HTH_GNTR"/>
    <property type="match status" value="1"/>
</dbReference>
<evidence type="ECO:0000313" key="6">
    <source>
        <dbReference type="Proteomes" id="UP000000442"/>
    </source>
</evidence>
<keyword evidence="1" id="KW-0805">Transcription regulation</keyword>
<evidence type="ECO:0000259" key="4">
    <source>
        <dbReference type="PROSITE" id="PS50949"/>
    </source>
</evidence>
<keyword evidence="3" id="KW-0804">Transcription</keyword>
<organism evidence="5 6">
    <name type="scientific">Desulforapulum autotrophicum (strain ATCC 43914 / DSM 3382 / VKM B-1955 / HRM2)</name>
    <name type="common">Desulfobacterium autotrophicum</name>
    <dbReference type="NCBI Taxonomy" id="177437"/>
    <lineage>
        <taxon>Bacteria</taxon>
        <taxon>Pseudomonadati</taxon>
        <taxon>Thermodesulfobacteriota</taxon>
        <taxon>Desulfobacteria</taxon>
        <taxon>Desulfobacterales</taxon>
        <taxon>Desulfobacteraceae</taxon>
        <taxon>Desulforapulum</taxon>
    </lineage>
</organism>
<evidence type="ECO:0000313" key="5">
    <source>
        <dbReference type="EMBL" id="ACN17474.1"/>
    </source>
</evidence>
<proteinExistence type="predicted"/>
<dbReference type="STRING" id="177437.HRM2_44180"/>
<evidence type="ECO:0000256" key="2">
    <source>
        <dbReference type="ARBA" id="ARBA00023125"/>
    </source>
</evidence>
<dbReference type="GO" id="GO:0003677">
    <property type="term" value="F:DNA binding"/>
    <property type="evidence" value="ECO:0007669"/>
    <property type="project" value="UniProtKB-KW"/>
</dbReference>
<dbReference type="Pfam" id="PF00392">
    <property type="entry name" value="GntR"/>
    <property type="match status" value="1"/>
</dbReference>
<dbReference type="eggNOG" id="COG1802">
    <property type="taxonomic scope" value="Bacteria"/>
</dbReference>
<dbReference type="Pfam" id="PF07729">
    <property type="entry name" value="FCD"/>
    <property type="match status" value="1"/>
</dbReference>
<dbReference type="SUPFAM" id="SSF46785">
    <property type="entry name" value="Winged helix' DNA-binding domain"/>
    <property type="match status" value="1"/>
</dbReference>
<dbReference type="Proteomes" id="UP000000442">
    <property type="component" value="Chromosome"/>
</dbReference>
<dbReference type="InterPro" id="IPR036390">
    <property type="entry name" value="WH_DNA-bd_sf"/>
</dbReference>
<dbReference type="Gene3D" id="1.10.10.10">
    <property type="entry name" value="Winged helix-like DNA-binding domain superfamily/Winged helix DNA-binding domain"/>
    <property type="match status" value="1"/>
</dbReference>
<dbReference type="InterPro" id="IPR008920">
    <property type="entry name" value="TF_FadR/GntR_C"/>
</dbReference>
<dbReference type="RefSeq" id="WP_015906202.1">
    <property type="nucleotide sequence ID" value="NC_012108.1"/>
</dbReference>
<dbReference type="OrthoDB" id="5499567at2"/>
<sequence length="228" mass="26034">MPRKIGNETKHTIYQRIRADIITGQKKPGERLSIDILKNEFGTSVTPVRDALQMLSQEDLVTIKPRSGYYITLVSLKELNDMLELRQILELAAVERAAEKISDEQVIRLENVHEGFTTDDDANYARYTEENKNFHFLIAQASGNQELAKQIKHLHDRLARFMIIVRSGKIMSNVHGRLIERLKAHDPMGAKKALQKELDDARTSIMDKIMQEEAGSWHLGVSESSRGR</sequence>
<dbReference type="GO" id="GO:0003700">
    <property type="term" value="F:DNA-binding transcription factor activity"/>
    <property type="evidence" value="ECO:0007669"/>
    <property type="project" value="InterPro"/>
</dbReference>
<dbReference type="HOGENOM" id="CLU_017584_5_2_7"/>
<dbReference type="EMBL" id="CP001087">
    <property type="protein sequence ID" value="ACN17474.1"/>
    <property type="molecule type" value="Genomic_DNA"/>
</dbReference>
<dbReference type="Gene3D" id="1.20.120.530">
    <property type="entry name" value="GntR ligand-binding domain-like"/>
    <property type="match status" value="1"/>
</dbReference>
<dbReference type="PANTHER" id="PTHR43537:SF24">
    <property type="entry name" value="GLUCONATE OPERON TRANSCRIPTIONAL REPRESSOR"/>
    <property type="match status" value="1"/>
</dbReference>
<dbReference type="AlphaFoldDB" id="C0QEX3"/>
<keyword evidence="2" id="KW-0238">DNA-binding</keyword>
<accession>C0QEX3</accession>
<evidence type="ECO:0000256" key="1">
    <source>
        <dbReference type="ARBA" id="ARBA00023015"/>
    </source>
</evidence>
<feature type="domain" description="HTH gntR-type" evidence="4">
    <location>
        <begin position="7"/>
        <end position="74"/>
    </location>
</feature>
<gene>
    <name evidence="5" type="ordered locus">HRM2_44180</name>
</gene>
<dbReference type="SMART" id="SM00895">
    <property type="entry name" value="FCD"/>
    <property type="match status" value="1"/>
</dbReference>
<dbReference type="InterPro" id="IPR000524">
    <property type="entry name" value="Tscrpt_reg_HTH_GntR"/>
</dbReference>
<keyword evidence="6" id="KW-1185">Reference proteome</keyword>
<name>C0QEX3_DESAH</name>
<dbReference type="SUPFAM" id="SSF48008">
    <property type="entry name" value="GntR ligand-binding domain-like"/>
    <property type="match status" value="1"/>
</dbReference>
<dbReference type="CDD" id="cd07377">
    <property type="entry name" value="WHTH_GntR"/>
    <property type="match status" value="1"/>
</dbReference>
<dbReference type="PANTHER" id="PTHR43537">
    <property type="entry name" value="TRANSCRIPTIONAL REGULATOR, GNTR FAMILY"/>
    <property type="match status" value="1"/>
</dbReference>
<reference evidence="5 6" key="1">
    <citation type="journal article" date="2009" name="Environ. Microbiol.">
        <title>Genome sequence of Desulfobacterium autotrophicum HRM2, a marine sulfate reducer oxidizing organic carbon completely to carbon dioxide.</title>
        <authorList>
            <person name="Strittmatter A.W."/>
            <person name="Liesegang H."/>
            <person name="Rabus R."/>
            <person name="Decker I."/>
            <person name="Amann J."/>
            <person name="Andres S."/>
            <person name="Henne A."/>
            <person name="Fricke W.F."/>
            <person name="Martinez-Arias R."/>
            <person name="Bartels D."/>
            <person name="Goesmann A."/>
            <person name="Krause L."/>
            <person name="Puehler A."/>
            <person name="Klenk H.P."/>
            <person name="Richter M."/>
            <person name="Schuler M."/>
            <person name="Gloeckner F.O."/>
            <person name="Meyerdierks A."/>
            <person name="Gottschalk G."/>
            <person name="Amann R."/>
        </authorList>
    </citation>
    <scope>NUCLEOTIDE SEQUENCE [LARGE SCALE GENOMIC DNA]</scope>
    <source>
        <strain evidence="6">ATCC 43914 / DSM 3382 / HRM2</strain>
    </source>
</reference>
<dbReference type="InterPro" id="IPR036388">
    <property type="entry name" value="WH-like_DNA-bd_sf"/>
</dbReference>
<dbReference type="KEGG" id="dat:HRM2_44180"/>
<evidence type="ECO:0000256" key="3">
    <source>
        <dbReference type="ARBA" id="ARBA00023163"/>
    </source>
</evidence>